<dbReference type="EMBL" id="LC494302">
    <property type="protein sequence ID" value="BBM61939.1"/>
    <property type="molecule type" value="Genomic_DNA"/>
</dbReference>
<gene>
    <name evidence="1" type="ORF">EO157G_3500</name>
</gene>
<dbReference type="Proteomes" id="UP000321352">
    <property type="component" value="Segment"/>
</dbReference>
<reference evidence="1 2" key="1">
    <citation type="submission" date="2019-07" db="EMBL/GenBank/DDBJ databases">
        <title>Whole genome analysis of E. coli Jumbo phage.</title>
        <authorList>
            <person name="Azam A.H."/>
            <person name="Oishi K."/>
            <person name="Miyanaga K."/>
            <person name="Tanji Y."/>
        </authorList>
    </citation>
    <scope>NUCLEOTIDE SEQUENCE [LARGE SCALE GENOMIC DNA]</scope>
    <source>
        <strain evidence="1 2">SP27</strain>
    </source>
</reference>
<protein>
    <submittedName>
        <fullName evidence="1">Uncharacterized protein</fullName>
    </submittedName>
</protein>
<proteinExistence type="predicted"/>
<accession>A0A5A4U368</accession>
<sequence>MSLQSALDKAKELQVYIEDIKAGKFEEVYKAENGNYYKDSDFTTTTVILGLNSKSPADFSQYNPDAEFISYAYGGEIRFYNRSRPLKLNFEVLKGPWDSEEYYFQNSTLYDDEVLDTLVIMWYFKSIDSTRFYLDYEYVREAYKGKR</sequence>
<name>A0A5A4U368_9CAUD</name>
<organism evidence="1 2">
    <name type="scientific">Escherichia phage SP27</name>
    <dbReference type="NCBI Taxonomy" id="2495557"/>
    <lineage>
        <taxon>Viruses</taxon>
        <taxon>Duplodnaviria</taxon>
        <taxon>Heunggongvirae</taxon>
        <taxon>Uroviricota</taxon>
        <taxon>Caudoviricetes</taxon>
        <taxon>Asteriusvirus</taxon>
        <taxon>Asteriusvirus PBECO4</taxon>
    </lineage>
</organism>
<evidence type="ECO:0000313" key="1">
    <source>
        <dbReference type="EMBL" id="BBM61939.1"/>
    </source>
</evidence>
<evidence type="ECO:0000313" key="2">
    <source>
        <dbReference type="Proteomes" id="UP000321352"/>
    </source>
</evidence>